<accession>A0A1H8EJL1</accession>
<dbReference type="STRING" id="215200.SAMN05216454_101145"/>
<keyword evidence="1" id="KW-0812">Transmembrane</keyword>
<name>A0A1H8EJL1_9FIRM</name>
<dbReference type="PANTHER" id="PTHR40044">
    <property type="entry name" value="INTEGRAL MEMBRANE PROTEIN-RELATED"/>
    <property type="match status" value="1"/>
</dbReference>
<evidence type="ECO:0000256" key="1">
    <source>
        <dbReference type="SAM" id="Phobius"/>
    </source>
</evidence>
<evidence type="ECO:0000313" key="2">
    <source>
        <dbReference type="EMBL" id="SEN19570.1"/>
    </source>
</evidence>
<feature type="transmembrane region" description="Helical" evidence="1">
    <location>
        <begin position="120"/>
        <end position="142"/>
    </location>
</feature>
<reference evidence="2 3" key="1">
    <citation type="submission" date="2016-10" db="EMBL/GenBank/DDBJ databases">
        <authorList>
            <person name="de Groot N.N."/>
        </authorList>
    </citation>
    <scope>NUCLEOTIDE SEQUENCE [LARGE SCALE GENOMIC DNA]</scope>
    <source>
        <strain evidence="2 3">Calf135</strain>
    </source>
</reference>
<gene>
    <name evidence="2" type="ORF">SAMN05216454_101145</name>
</gene>
<dbReference type="EMBL" id="FODF01000001">
    <property type="protein sequence ID" value="SEN19570.1"/>
    <property type="molecule type" value="Genomic_DNA"/>
</dbReference>
<dbReference type="Proteomes" id="UP000199512">
    <property type="component" value="Unassembled WGS sequence"/>
</dbReference>
<evidence type="ECO:0000313" key="3">
    <source>
        <dbReference type="Proteomes" id="UP000199512"/>
    </source>
</evidence>
<proteinExistence type="predicted"/>
<dbReference type="RefSeq" id="WP_091973268.1">
    <property type="nucleotide sequence ID" value="NZ_FODF01000001.1"/>
</dbReference>
<feature type="transmembrane region" description="Helical" evidence="1">
    <location>
        <begin position="94"/>
        <end position="114"/>
    </location>
</feature>
<keyword evidence="3" id="KW-1185">Reference proteome</keyword>
<feature type="transmembrane region" description="Helical" evidence="1">
    <location>
        <begin position="55"/>
        <end position="82"/>
    </location>
</feature>
<dbReference type="AlphaFoldDB" id="A0A1H8EJL1"/>
<keyword evidence="1" id="KW-0472">Membrane</keyword>
<dbReference type="PANTHER" id="PTHR40044:SF1">
    <property type="entry name" value="INTEGRAL MEMBRANE PROTEIN"/>
    <property type="match status" value="1"/>
</dbReference>
<dbReference type="InterPro" id="IPR010387">
    <property type="entry name" value="QueT"/>
</dbReference>
<protein>
    <submittedName>
        <fullName evidence="2">Uncharacterized membrane protein</fullName>
    </submittedName>
</protein>
<sequence>MKQLNVKDLVANALVCAIYVVLTLINPLSYGAIQFRFSEVMAVLPFFDRKYIPGVTFGVLIANLFSQLGLVDVFVGVGICVISYSISYFIKNAYINALIYSVLCGIFVGGELYFVVKAPLLITGLSVFAGQVVVTIIGVLVFQKLNQKTSIFSKIGTVS</sequence>
<organism evidence="2 3">
    <name type="scientific">Peptostreptococcus russellii</name>
    <dbReference type="NCBI Taxonomy" id="215200"/>
    <lineage>
        <taxon>Bacteria</taxon>
        <taxon>Bacillati</taxon>
        <taxon>Bacillota</taxon>
        <taxon>Clostridia</taxon>
        <taxon>Peptostreptococcales</taxon>
        <taxon>Peptostreptococcaceae</taxon>
        <taxon>Peptostreptococcus</taxon>
    </lineage>
</organism>
<feature type="transmembrane region" description="Helical" evidence="1">
    <location>
        <begin position="12"/>
        <end position="35"/>
    </location>
</feature>
<keyword evidence="1" id="KW-1133">Transmembrane helix</keyword>
<dbReference type="OrthoDB" id="9786793at2"/>
<dbReference type="PIRSF" id="PIRSF031501">
    <property type="entry name" value="QueT"/>
    <property type="match status" value="1"/>
</dbReference>
<dbReference type="Pfam" id="PF06177">
    <property type="entry name" value="QueT"/>
    <property type="match status" value="1"/>
</dbReference>